<protein>
    <submittedName>
        <fullName evidence="9">C4-dicarboxylate ABC transporter permease</fullName>
    </submittedName>
</protein>
<feature type="transmembrane region" description="Helical" evidence="7">
    <location>
        <begin position="335"/>
        <end position="360"/>
    </location>
</feature>
<keyword evidence="3" id="KW-0997">Cell inner membrane</keyword>
<gene>
    <name evidence="9" type="ORF">CJ198_00035</name>
</gene>
<keyword evidence="2" id="KW-1003">Cell membrane</keyword>
<feature type="transmembrane region" description="Helical" evidence="7">
    <location>
        <begin position="467"/>
        <end position="488"/>
    </location>
</feature>
<evidence type="ECO:0000259" key="8">
    <source>
        <dbReference type="Pfam" id="PF06808"/>
    </source>
</evidence>
<dbReference type="PANTHER" id="PTHR33362:SF5">
    <property type="entry name" value="C4-DICARBOXYLATE TRAP TRANSPORTER LARGE PERMEASE PROTEIN DCTM"/>
    <property type="match status" value="1"/>
</dbReference>
<organism evidence="9 10">
    <name type="scientific">Brevibacterium luteolum</name>
    <dbReference type="NCBI Taxonomy" id="199591"/>
    <lineage>
        <taxon>Bacteria</taxon>
        <taxon>Bacillati</taxon>
        <taxon>Actinomycetota</taxon>
        <taxon>Actinomycetes</taxon>
        <taxon>Micrococcales</taxon>
        <taxon>Brevibacteriaceae</taxon>
        <taxon>Brevibacterium</taxon>
    </lineage>
</organism>
<feature type="transmembrane region" description="Helical" evidence="7">
    <location>
        <begin position="380"/>
        <end position="413"/>
    </location>
</feature>
<dbReference type="Pfam" id="PF06808">
    <property type="entry name" value="DctM"/>
    <property type="match status" value="1"/>
</dbReference>
<evidence type="ECO:0000256" key="5">
    <source>
        <dbReference type="ARBA" id="ARBA00022989"/>
    </source>
</evidence>
<feature type="transmembrane region" description="Helical" evidence="7">
    <location>
        <begin position="305"/>
        <end position="323"/>
    </location>
</feature>
<evidence type="ECO:0000256" key="6">
    <source>
        <dbReference type="ARBA" id="ARBA00023136"/>
    </source>
</evidence>
<keyword evidence="4 7" id="KW-0812">Transmembrane</keyword>
<evidence type="ECO:0000313" key="10">
    <source>
        <dbReference type="Proteomes" id="UP000235703"/>
    </source>
</evidence>
<name>A0A2N6PJX6_9MICO</name>
<keyword evidence="6 7" id="KW-0472">Membrane</keyword>
<evidence type="ECO:0000313" key="9">
    <source>
        <dbReference type="EMBL" id="PMB98989.1"/>
    </source>
</evidence>
<dbReference type="EMBL" id="PNFZ01000001">
    <property type="protein sequence ID" value="PMB98989.1"/>
    <property type="molecule type" value="Genomic_DNA"/>
</dbReference>
<dbReference type="AlphaFoldDB" id="A0A2N6PJX6"/>
<comment type="subcellular location">
    <subcellularLocation>
        <location evidence="1">Cell inner membrane</location>
        <topology evidence="1">Multi-pass membrane protein</topology>
    </subcellularLocation>
</comment>
<comment type="caution">
    <text evidence="9">The sequence shown here is derived from an EMBL/GenBank/DDBJ whole genome shotgun (WGS) entry which is preliminary data.</text>
</comment>
<reference evidence="9 10" key="1">
    <citation type="submission" date="2017-09" db="EMBL/GenBank/DDBJ databases">
        <title>Bacterial strain isolated from the female urinary microbiota.</title>
        <authorList>
            <person name="Thomas-White K."/>
            <person name="Kumar N."/>
            <person name="Forster S."/>
            <person name="Putonti C."/>
            <person name="Lawley T."/>
            <person name="Wolfe A.J."/>
        </authorList>
    </citation>
    <scope>NUCLEOTIDE SEQUENCE [LARGE SCALE GENOMIC DNA]</scope>
    <source>
        <strain evidence="9 10">UMB0680</strain>
    </source>
</reference>
<keyword evidence="10" id="KW-1185">Reference proteome</keyword>
<feature type="transmembrane region" description="Helical" evidence="7">
    <location>
        <begin position="34"/>
        <end position="56"/>
    </location>
</feature>
<dbReference type="InterPro" id="IPR004681">
    <property type="entry name" value="TRAP_DctM"/>
</dbReference>
<evidence type="ECO:0000256" key="1">
    <source>
        <dbReference type="ARBA" id="ARBA00004429"/>
    </source>
</evidence>
<feature type="transmembrane region" description="Helical" evidence="7">
    <location>
        <begin position="62"/>
        <end position="95"/>
    </location>
</feature>
<feature type="transmembrane region" description="Helical" evidence="7">
    <location>
        <begin position="420"/>
        <end position="447"/>
    </location>
</feature>
<sequence length="502" mass="52286">MDRAPKGLTPTIGPAAPGAMIPDLHAKKKHSRGVVITSILVAVTLVTTVLLLFLALDSTASGVVAIVLMLSLIFLGVPVGLTMVLSGALGIYSVVGFNAMNDSLANLPYAAVASWSLTVLPMFILAGLLLWRSGLTGRLFEAAGVWLNWLPGGLAVTTNVAGAGLAAVSGSTAGITYAIGRLSIPEMLKAGYHPRYATGTVLMSGLAGQLIPPSILLVIYAGVAGTSVGQQLLAGIVPGVVMALVISGQLVGMAAAKPSLAPRAPKEVISLGTKFRTLGQLWPMAIMMVIIVGGIFSGLFTATEAAAYAAGFAVVVTLLSRTVTGKWRAIYQALVETATSTAAILLLIAGASLLTRMLSLSGITNEVVNYFTSLDLSPMALMFILLVFYLILGMVLDPMTMIVLTVPILLPLLEYADINLLMFGVFVVLLGELASVTPPVGMMSYIVHKITSTLDDPKARAITLVDVFVGAIWFLPGPVILIIVLVFVPELATWLPGIGNVK</sequence>
<evidence type="ECO:0000256" key="4">
    <source>
        <dbReference type="ARBA" id="ARBA00022692"/>
    </source>
</evidence>
<keyword evidence="5 7" id="KW-1133">Transmembrane helix</keyword>
<feature type="transmembrane region" description="Helical" evidence="7">
    <location>
        <begin position="201"/>
        <end position="223"/>
    </location>
</feature>
<dbReference type="OrthoDB" id="9777699at2"/>
<dbReference type="PANTHER" id="PTHR33362">
    <property type="entry name" value="SIALIC ACID TRAP TRANSPORTER PERMEASE PROTEIN SIAT-RELATED"/>
    <property type="match status" value="1"/>
</dbReference>
<feature type="domain" description="TRAP C4-dicarboxylate transport system permease DctM subunit" evidence="8">
    <location>
        <begin position="66"/>
        <end position="490"/>
    </location>
</feature>
<evidence type="ECO:0000256" key="7">
    <source>
        <dbReference type="SAM" id="Phobius"/>
    </source>
</evidence>
<dbReference type="Proteomes" id="UP000235703">
    <property type="component" value="Unassembled WGS sequence"/>
</dbReference>
<evidence type="ECO:0000256" key="3">
    <source>
        <dbReference type="ARBA" id="ARBA00022519"/>
    </source>
</evidence>
<feature type="transmembrane region" description="Helical" evidence="7">
    <location>
        <begin position="107"/>
        <end position="131"/>
    </location>
</feature>
<feature type="transmembrane region" description="Helical" evidence="7">
    <location>
        <begin position="235"/>
        <end position="256"/>
    </location>
</feature>
<evidence type="ECO:0000256" key="2">
    <source>
        <dbReference type="ARBA" id="ARBA00022475"/>
    </source>
</evidence>
<accession>A0A2N6PJX6</accession>
<dbReference type="GO" id="GO:0005886">
    <property type="term" value="C:plasma membrane"/>
    <property type="evidence" value="ECO:0007669"/>
    <property type="project" value="UniProtKB-SubCell"/>
</dbReference>
<feature type="transmembrane region" description="Helical" evidence="7">
    <location>
        <begin position="277"/>
        <end position="299"/>
    </location>
</feature>
<dbReference type="GO" id="GO:0022857">
    <property type="term" value="F:transmembrane transporter activity"/>
    <property type="evidence" value="ECO:0007669"/>
    <property type="project" value="TreeGrafter"/>
</dbReference>
<proteinExistence type="predicted"/>
<dbReference type="InterPro" id="IPR010656">
    <property type="entry name" value="DctM"/>
</dbReference>